<organism evidence="4 5">
    <name type="scientific">Faecalicatena contorta</name>
    <dbReference type="NCBI Taxonomy" id="39482"/>
    <lineage>
        <taxon>Bacteria</taxon>
        <taxon>Bacillati</taxon>
        <taxon>Bacillota</taxon>
        <taxon>Clostridia</taxon>
        <taxon>Lachnospirales</taxon>
        <taxon>Lachnospiraceae</taxon>
        <taxon>Faecalicatena</taxon>
    </lineage>
</organism>
<evidence type="ECO:0000313" key="5">
    <source>
        <dbReference type="Proteomes" id="UP000095544"/>
    </source>
</evidence>
<name>A0A174AML8_9FIRM</name>
<dbReference type="Pfam" id="PF01368">
    <property type="entry name" value="DHH"/>
    <property type="match status" value="1"/>
</dbReference>
<dbReference type="AlphaFoldDB" id="A0A174AML8"/>
<evidence type="ECO:0000313" key="4">
    <source>
        <dbReference type="EMBL" id="CUN89724.1"/>
    </source>
</evidence>
<evidence type="ECO:0000256" key="1">
    <source>
        <dbReference type="SAM" id="MobiDB-lite"/>
    </source>
</evidence>
<dbReference type="Pfam" id="PF02272">
    <property type="entry name" value="DHHA1"/>
    <property type="match status" value="1"/>
</dbReference>
<evidence type="ECO:0000259" key="3">
    <source>
        <dbReference type="Pfam" id="PF02272"/>
    </source>
</evidence>
<dbReference type="PANTHER" id="PTHR47618">
    <property type="entry name" value="BIFUNCTIONAL OLIGORIBONUCLEASE AND PAP PHOSPHATASE NRNA"/>
    <property type="match status" value="1"/>
</dbReference>
<dbReference type="GO" id="GO:0003676">
    <property type="term" value="F:nucleic acid binding"/>
    <property type="evidence" value="ECO:0007669"/>
    <property type="project" value="InterPro"/>
</dbReference>
<feature type="domain" description="DDH" evidence="2">
    <location>
        <begin position="37"/>
        <end position="176"/>
    </location>
</feature>
<protein>
    <submittedName>
        <fullName evidence="4">Bifunctional oligoribonuclease and PAP phosphatase nrnA</fullName>
        <ecNumber evidence="4">3.1.-.-</ecNumber>
    </submittedName>
</protein>
<dbReference type="SUPFAM" id="SSF64182">
    <property type="entry name" value="DHH phosphoesterases"/>
    <property type="match status" value="1"/>
</dbReference>
<dbReference type="InterPro" id="IPR001667">
    <property type="entry name" value="DDH_dom"/>
</dbReference>
<dbReference type="EC" id="3.1.-.-" evidence="4"/>
<proteinExistence type="predicted"/>
<dbReference type="InterPro" id="IPR038763">
    <property type="entry name" value="DHH_sf"/>
</dbReference>
<evidence type="ECO:0000259" key="2">
    <source>
        <dbReference type="Pfam" id="PF01368"/>
    </source>
</evidence>
<gene>
    <name evidence="4" type="primary">nrnA</name>
    <name evidence="4" type="ORF">ERS852491_00762</name>
</gene>
<dbReference type="PANTHER" id="PTHR47618:SF1">
    <property type="entry name" value="BIFUNCTIONAL OLIGORIBONUCLEASE AND PAP PHOSPHATASE NRNA"/>
    <property type="match status" value="1"/>
</dbReference>
<reference evidence="4 5" key="1">
    <citation type="submission" date="2015-09" db="EMBL/GenBank/DDBJ databases">
        <authorList>
            <consortium name="Pathogen Informatics"/>
        </authorList>
    </citation>
    <scope>NUCLEOTIDE SEQUENCE [LARGE SCALE GENOMIC DNA]</scope>
    <source>
        <strain evidence="4 5">2789STDY5834876</strain>
    </source>
</reference>
<dbReference type="InterPro" id="IPR003156">
    <property type="entry name" value="DHHA1_dom"/>
</dbReference>
<dbReference type="Gene3D" id="3.90.1640.10">
    <property type="entry name" value="inorganic pyrophosphatase (n-terminal core)"/>
    <property type="match status" value="1"/>
</dbReference>
<feature type="region of interest" description="Disordered" evidence="1">
    <location>
        <begin position="1"/>
        <end position="20"/>
    </location>
</feature>
<dbReference type="InterPro" id="IPR051319">
    <property type="entry name" value="Oligoribo/pAp-PDE_c-di-AMP_PDE"/>
</dbReference>
<dbReference type="EMBL" id="CYZU01000005">
    <property type="protein sequence ID" value="CUN89724.1"/>
    <property type="molecule type" value="Genomic_DNA"/>
</dbReference>
<keyword evidence="4" id="KW-0378">Hydrolase</keyword>
<sequence length="345" mass="37940">MSVDYSTVKCGSAGEADSADDSLGVGLSEILKGKQSVALGGHIRPDGDCVGSSMGLYLYLTEQYPQIETDVFLEEIPEAYRLIQKTEEARNCIPDGKQYDLFICLDCGDEKRLGFSAPLFQNAKQTFCIDHHVSNAAFADINYIVPDASSTSELVFGLLDKEKIEKSAAEALYMGIAHDTGVFQYSCTSPETMEVAAELLRKGIDGNNIIEKTFYEKTYIQNQILGRALLESILILDKRCIVSAVSKKEMEFYGAKPSDLEGIVSQMKLTQGTETALFMYELETQNYKVSLRSKGKVDVSIIAQYFGGGGHARAAGFTMKGSFHDVINNVSIQIARQLDQEETQV</sequence>
<dbReference type="Gene3D" id="3.10.310.30">
    <property type="match status" value="1"/>
</dbReference>
<accession>A0A174AML8</accession>
<feature type="domain" description="DHHA1" evidence="3">
    <location>
        <begin position="245"/>
        <end position="321"/>
    </location>
</feature>
<dbReference type="GO" id="GO:0016787">
    <property type="term" value="F:hydrolase activity"/>
    <property type="evidence" value="ECO:0007669"/>
    <property type="project" value="UniProtKB-KW"/>
</dbReference>
<dbReference type="Proteomes" id="UP000095544">
    <property type="component" value="Unassembled WGS sequence"/>
</dbReference>
<dbReference type="STRING" id="39482.ERS852491_00762"/>